<keyword evidence="4" id="KW-1185">Reference proteome</keyword>
<sequence length="105" mass="11532">MTKRSYTPRVPGIACPHCGARSIARGSVEIDILTRELRFMCDNVDCGHTFVAQLAIYRTVRPSMTPNPSVILPLGEWRSRPANDDQRVPVNDNETPAAETAPTPG</sequence>
<evidence type="ECO:0000256" key="1">
    <source>
        <dbReference type="SAM" id="MobiDB-lite"/>
    </source>
</evidence>
<dbReference type="EMBL" id="JACIDH010000001">
    <property type="protein sequence ID" value="MBB3877924.1"/>
    <property type="molecule type" value="Genomic_DNA"/>
</dbReference>
<keyword evidence="3" id="KW-0240">DNA-directed RNA polymerase</keyword>
<dbReference type="RefSeq" id="WP_183950158.1">
    <property type="nucleotide sequence ID" value="NZ_JACIDH010000001.1"/>
</dbReference>
<organism evidence="3 4">
    <name type="scientific">Sphingomonas pseudosanguinis</name>
    <dbReference type="NCBI Taxonomy" id="413712"/>
    <lineage>
        <taxon>Bacteria</taxon>
        <taxon>Pseudomonadati</taxon>
        <taxon>Pseudomonadota</taxon>
        <taxon>Alphaproteobacteria</taxon>
        <taxon>Sphingomonadales</taxon>
        <taxon>Sphingomonadaceae</taxon>
        <taxon>Sphingomonas</taxon>
    </lineage>
</organism>
<gene>
    <name evidence="3" type="ORF">GGR48_000327</name>
</gene>
<dbReference type="Pfam" id="PF04606">
    <property type="entry name" value="Ogr_Delta"/>
    <property type="match status" value="1"/>
</dbReference>
<dbReference type="InterPro" id="IPR007684">
    <property type="entry name" value="Znf_Ogr/Delta"/>
</dbReference>
<proteinExistence type="predicted"/>
<comment type="caution">
    <text evidence="3">The sequence shown here is derived from an EMBL/GenBank/DDBJ whole genome shotgun (WGS) entry which is preliminary data.</text>
</comment>
<evidence type="ECO:0000259" key="2">
    <source>
        <dbReference type="Pfam" id="PF04606"/>
    </source>
</evidence>
<name>A0A7W6A694_9SPHN</name>
<keyword evidence="3" id="KW-0804">Transcription</keyword>
<feature type="region of interest" description="Disordered" evidence="1">
    <location>
        <begin position="75"/>
        <end position="105"/>
    </location>
</feature>
<dbReference type="AlphaFoldDB" id="A0A7W6A694"/>
<accession>A0A7W6A694</accession>
<reference evidence="3 4" key="1">
    <citation type="submission" date="2020-08" db="EMBL/GenBank/DDBJ databases">
        <title>Genomic Encyclopedia of Type Strains, Phase IV (KMG-IV): sequencing the most valuable type-strain genomes for metagenomic binning, comparative biology and taxonomic classification.</title>
        <authorList>
            <person name="Goeker M."/>
        </authorList>
    </citation>
    <scope>NUCLEOTIDE SEQUENCE [LARGE SCALE GENOMIC DNA]</scope>
    <source>
        <strain evidence="3 4">DSM 19512</strain>
    </source>
</reference>
<evidence type="ECO:0000313" key="4">
    <source>
        <dbReference type="Proteomes" id="UP000538670"/>
    </source>
</evidence>
<evidence type="ECO:0000313" key="3">
    <source>
        <dbReference type="EMBL" id="MBB3877924.1"/>
    </source>
</evidence>
<feature type="domain" description="Zinc finger Ogr/Delta-type" evidence="2">
    <location>
        <begin position="15"/>
        <end position="60"/>
    </location>
</feature>
<dbReference type="GO" id="GO:0000428">
    <property type="term" value="C:DNA-directed RNA polymerase complex"/>
    <property type="evidence" value="ECO:0007669"/>
    <property type="project" value="UniProtKB-KW"/>
</dbReference>
<dbReference type="Proteomes" id="UP000538670">
    <property type="component" value="Unassembled WGS sequence"/>
</dbReference>
<protein>
    <submittedName>
        <fullName evidence="3">DNA-directed RNA polymerase subunit RPC12/RpoP</fullName>
    </submittedName>
</protein>
<feature type="compositionally biased region" description="Basic and acidic residues" evidence="1">
    <location>
        <begin position="77"/>
        <end position="87"/>
    </location>
</feature>